<keyword evidence="4 13" id="KW-0963">Cytoplasm</keyword>
<dbReference type="Proteomes" id="UP000248724">
    <property type="component" value="Unassembled WGS sequence"/>
</dbReference>
<dbReference type="GO" id="GO:0000049">
    <property type="term" value="F:tRNA binding"/>
    <property type="evidence" value="ECO:0007669"/>
    <property type="project" value="InterPro"/>
</dbReference>
<comment type="cofactor">
    <cofactor evidence="13">
        <name>Mg(2+)</name>
        <dbReference type="ChEBI" id="CHEBI:18420"/>
    </cofactor>
    <text evidence="13">Binds 2 magnesium ions per tetramer.</text>
</comment>
<dbReference type="Gene3D" id="3.30.930.10">
    <property type="entry name" value="Bira Bifunctional Protein, Domain 2"/>
    <property type="match status" value="1"/>
</dbReference>
<reference evidence="15 18" key="3">
    <citation type="submission" date="2020-10" db="EMBL/GenBank/DDBJ databases">
        <title>Ca. Dormibacterota MAGs.</title>
        <authorList>
            <person name="Montgomery K."/>
        </authorList>
    </citation>
    <scope>NUCLEOTIDE SEQUENCE [LARGE SCALE GENOMIC DNA]</scope>
    <source>
        <strain evidence="15">SC8812_S17_18</strain>
    </source>
</reference>
<keyword evidence="11 13" id="KW-0030">Aminoacyl-tRNA synthetase</keyword>
<comment type="catalytic activity">
    <reaction evidence="12 13">
        <text>tRNA(Phe) + L-phenylalanine + ATP = L-phenylalanyl-tRNA(Phe) + AMP + diphosphate + H(+)</text>
        <dbReference type="Rhea" id="RHEA:19413"/>
        <dbReference type="Rhea" id="RHEA-COMP:9668"/>
        <dbReference type="Rhea" id="RHEA-COMP:9699"/>
        <dbReference type="ChEBI" id="CHEBI:15378"/>
        <dbReference type="ChEBI" id="CHEBI:30616"/>
        <dbReference type="ChEBI" id="CHEBI:33019"/>
        <dbReference type="ChEBI" id="CHEBI:58095"/>
        <dbReference type="ChEBI" id="CHEBI:78442"/>
        <dbReference type="ChEBI" id="CHEBI:78531"/>
        <dbReference type="ChEBI" id="CHEBI:456215"/>
        <dbReference type="EC" id="6.1.1.20"/>
    </reaction>
</comment>
<evidence type="ECO:0000256" key="12">
    <source>
        <dbReference type="ARBA" id="ARBA00049255"/>
    </source>
</evidence>
<evidence type="ECO:0000256" key="9">
    <source>
        <dbReference type="ARBA" id="ARBA00022842"/>
    </source>
</evidence>
<dbReference type="PANTHER" id="PTHR11538">
    <property type="entry name" value="PHENYLALANYL-TRNA SYNTHETASE"/>
    <property type="match status" value="1"/>
</dbReference>
<dbReference type="InterPro" id="IPR002319">
    <property type="entry name" value="Phenylalanyl-tRNA_Synthase"/>
</dbReference>
<dbReference type="InterPro" id="IPR004529">
    <property type="entry name" value="Phe-tRNA-synth_IIc_asu"/>
</dbReference>
<evidence type="ECO:0000313" key="18">
    <source>
        <dbReference type="Proteomes" id="UP000606991"/>
    </source>
</evidence>
<dbReference type="Pfam" id="PF01409">
    <property type="entry name" value="tRNA-synt_2d"/>
    <property type="match status" value="1"/>
</dbReference>
<dbReference type="GO" id="GO:0005524">
    <property type="term" value="F:ATP binding"/>
    <property type="evidence" value="ECO:0007669"/>
    <property type="project" value="UniProtKB-UniRule"/>
</dbReference>
<sequence>MHALGVRAHDEIAAASDAGTLDAVRARYLGRGDGLLTVVRKQIGAVADPEARRAMGQTVNAVVERVTEALEERRAVLSAASTGSSTETIDLTWPPPPLRRGHLHPVSRVFRDVRRIFAQLGYVPVSGPELEYDRYNFTLVNMPPGHHSRDTQDTFYVDDDRLLRTHTSPVQIRSMLIRGAPQRVIVPGKAYRRDYDATHFPMFFQVEGMCIDEGIALSDLKGTLEFFARSTFGIDRAIRMRPHHFEFTEPSVELDVTCAVCGGEGCRLCKGSGWLELLGGGMIHPNVLRNGGVDPARYSGFAFGIGVERIAMLAYGIEDGRLLYENDVRFVSQA</sequence>
<dbReference type="GO" id="GO:0006432">
    <property type="term" value="P:phenylalanyl-tRNA aminoacylation"/>
    <property type="evidence" value="ECO:0007669"/>
    <property type="project" value="UniProtKB-UniRule"/>
</dbReference>
<evidence type="ECO:0000256" key="7">
    <source>
        <dbReference type="ARBA" id="ARBA00022741"/>
    </source>
</evidence>
<keyword evidence="5 13" id="KW-0436">Ligase</keyword>
<dbReference type="AlphaFoldDB" id="A0A2W5Z230"/>
<evidence type="ECO:0000256" key="5">
    <source>
        <dbReference type="ARBA" id="ARBA00022598"/>
    </source>
</evidence>
<dbReference type="PANTHER" id="PTHR11538:SF41">
    <property type="entry name" value="PHENYLALANINE--TRNA LIGASE, MITOCHONDRIAL"/>
    <property type="match status" value="1"/>
</dbReference>
<organism evidence="16 17">
    <name type="scientific">Candidatus Aeolococcus gillhamiae</name>
    <dbReference type="NCBI Taxonomy" id="3127015"/>
    <lineage>
        <taxon>Bacteria</taxon>
        <taxon>Bacillati</taxon>
        <taxon>Candidatus Dormiibacterota</taxon>
        <taxon>Candidatus Dormibacteria</taxon>
        <taxon>Candidatus Aeolococcales</taxon>
        <taxon>Candidatus Aeolococcaceae</taxon>
        <taxon>Candidatus Aeolococcus</taxon>
    </lineage>
</organism>
<dbReference type="GO" id="GO:0000287">
    <property type="term" value="F:magnesium ion binding"/>
    <property type="evidence" value="ECO:0007669"/>
    <property type="project" value="UniProtKB-UniRule"/>
</dbReference>
<dbReference type="PROSITE" id="PS50862">
    <property type="entry name" value="AA_TRNA_LIGASE_II"/>
    <property type="match status" value="1"/>
</dbReference>
<evidence type="ECO:0000256" key="13">
    <source>
        <dbReference type="HAMAP-Rule" id="MF_00281"/>
    </source>
</evidence>
<feature type="domain" description="Aminoacyl-transfer RNA synthetases class-II family profile" evidence="14">
    <location>
        <begin position="107"/>
        <end position="313"/>
    </location>
</feature>
<proteinExistence type="inferred from homology"/>
<accession>A0A2W5Z230</accession>
<dbReference type="SUPFAM" id="SSF55681">
    <property type="entry name" value="Class II aaRS and biotin synthetases"/>
    <property type="match status" value="1"/>
</dbReference>
<dbReference type="EMBL" id="JAEKNS010000069">
    <property type="protein sequence ID" value="MBJ7594477.1"/>
    <property type="molecule type" value="Genomic_DNA"/>
</dbReference>
<reference evidence="16" key="2">
    <citation type="submission" date="2018-05" db="EMBL/GenBank/DDBJ databases">
        <authorList>
            <person name="Ferrari B."/>
        </authorList>
    </citation>
    <scope>NUCLEOTIDE SEQUENCE</scope>
    <source>
        <strain evidence="16">RRmetagenome_bin12</strain>
    </source>
</reference>
<dbReference type="InterPro" id="IPR006195">
    <property type="entry name" value="aa-tRNA-synth_II"/>
</dbReference>
<dbReference type="Proteomes" id="UP000606991">
    <property type="component" value="Unassembled WGS sequence"/>
</dbReference>
<dbReference type="GO" id="GO:0004826">
    <property type="term" value="F:phenylalanine-tRNA ligase activity"/>
    <property type="evidence" value="ECO:0007669"/>
    <property type="project" value="UniProtKB-UniRule"/>
</dbReference>
<keyword evidence="7 13" id="KW-0547">Nucleotide-binding</keyword>
<reference evidence="16 17" key="1">
    <citation type="journal article" date="2017" name="Nature">
        <title>Atmospheric trace gases support primary production in Antarctic desert surface soil.</title>
        <authorList>
            <person name="Ji M."/>
            <person name="Greening C."/>
            <person name="Vanwonterghem I."/>
            <person name="Carere C.R."/>
            <person name="Bay S.K."/>
            <person name="Steen J.A."/>
            <person name="Montgomery K."/>
            <person name="Lines T."/>
            <person name="Beardall J."/>
            <person name="van Dorst J."/>
            <person name="Snape I."/>
            <person name="Stott M.B."/>
            <person name="Hugenholtz P."/>
            <person name="Ferrari B.C."/>
        </authorList>
    </citation>
    <scope>NUCLEOTIDE SEQUENCE [LARGE SCALE GENOMIC DNA]</scope>
    <source>
        <strain evidence="16">RRmetagenome_bin12</strain>
    </source>
</reference>
<evidence type="ECO:0000313" key="16">
    <source>
        <dbReference type="EMBL" id="PZR78177.1"/>
    </source>
</evidence>
<dbReference type="InterPro" id="IPR010978">
    <property type="entry name" value="tRNA-bd_arm"/>
</dbReference>
<name>A0A2W5Z230_9BACT</name>
<dbReference type="InterPro" id="IPR045864">
    <property type="entry name" value="aa-tRNA-synth_II/BPL/LPL"/>
</dbReference>
<keyword evidence="10 13" id="KW-0648">Protein biosynthesis</keyword>
<dbReference type="SUPFAM" id="SSF46589">
    <property type="entry name" value="tRNA-binding arm"/>
    <property type="match status" value="1"/>
</dbReference>
<comment type="subcellular location">
    <subcellularLocation>
        <location evidence="1 13">Cytoplasm</location>
    </subcellularLocation>
</comment>
<evidence type="ECO:0000256" key="8">
    <source>
        <dbReference type="ARBA" id="ARBA00022840"/>
    </source>
</evidence>
<evidence type="ECO:0000313" key="15">
    <source>
        <dbReference type="EMBL" id="MBJ7594477.1"/>
    </source>
</evidence>
<keyword evidence="9 13" id="KW-0460">Magnesium</keyword>
<comment type="caution">
    <text evidence="16">The sequence shown here is derived from an EMBL/GenBank/DDBJ whole genome shotgun (WGS) entry which is preliminary data.</text>
</comment>
<dbReference type="Pfam" id="PF02912">
    <property type="entry name" value="Phe_tRNA-synt_N"/>
    <property type="match status" value="1"/>
</dbReference>
<evidence type="ECO:0000256" key="3">
    <source>
        <dbReference type="ARBA" id="ARBA00011209"/>
    </source>
</evidence>
<evidence type="ECO:0000256" key="6">
    <source>
        <dbReference type="ARBA" id="ARBA00022723"/>
    </source>
</evidence>
<evidence type="ECO:0000256" key="11">
    <source>
        <dbReference type="ARBA" id="ARBA00023146"/>
    </source>
</evidence>
<evidence type="ECO:0000313" key="17">
    <source>
        <dbReference type="Proteomes" id="UP000248724"/>
    </source>
</evidence>
<dbReference type="NCBIfam" id="TIGR00468">
    <property type="entry name" value="pheS"/>
    <property type="match status" value="1"/>
</dbReference>
<dbReference type="CDD" id="cd00496">
    <property type="entry name" value="PheRS_alpha_core"/>
    <property type="match status" value="1"/>
</dbReference>
<dbReference type="EC" id="6.1.1.20" evidence="13"/>
<comment type="similarity">
    <text evidence="2 13">Belongs to the class-II aminoacyl-tRNA synthetase family. Phe-tRNA synthetase alpha subunit type 1 subfamily.</text>
</comment>
<gene>
    <name evidence="13 15" type="primary">pheS</name>
    <name evidence="16" type="ORF">DLM65_13815</name>
    <name evidence="15" type="ORF">JF886_06365</name>
</gene>
<evidence type="ECO:0000256" key="2">
    <source>
        <dbReference type="ARBA" id="ARBA00010207"/>
    </source>
</evidence>
<dbReference type="InterPro" id="IPR022911">
    <property type="entry name" value="Phe_tRNA_ligase_alpha1_bac"/>
</dbReference>
<keyword evidence="6 13" id="KW-0479">Metal-binding</keyword>
<keyword evidence="8 13" id="KW-0067">ATP-binding</keyword>
<evidence type="ECO:0000256" key="4">
    <source>
        <dbReference type="ARBA" id="ARBA00022490"/>
    </source>
</evidence>
<dbReference type="EMBL" id="QHBU01000268">
    <property type="protein sequence ID" value="PZR78177.1"/>
    <property type="molecule type" value="Genomic_DNA"/>
</dbReference>
<accession>A0A934JT07</accession>
<evidence type="ECO:0000256" key="10">
    <source>
        <dbReference type="ARBA" id="ARBA00022917"/>
    </source>
</evidence>
<dbReference type="HAMAP" id="MF_00281">
    <property type="entry name" value="Phe_tRNA_synth_alpha1"/>
    <property type="match status" value="1"/>
</dbReference>
<dbReference type="InterPro" id="IPR004188">
    <property type="entry name" value="Phe-tRNA_ligase_II_N"/>
</dbReference>
<comment type="subunit">
    <text evidence="3 13">Tetramer of two alpha and two beta subunits.</text>
</comment>
<evidence type="ECO:0000259" key="14">
    <source>
        <dbReference type="PROSITE" id="PS50862"/>
    </source>
</evidence>
<dbReference type="GO" id="GO:0005737">
    <property type="term" value="C:cytoplasm"/>
    <property type="evidence" value="ECO:0007669"/>
    <property type="project" value="UniProtKB-SubCell"/>
</dbReference>
<protein>
    <recommendedName>
        <fullName evidence="13">Phenylalanine--tRNA ligase alpha subunit</fullName>
        <ecNumber evidence="13">6.1.1.20</ecNumber>
    </recommendedName>
    <alternativeName>
        <fullName evidence="13">Phenylalanyl-tRNA synthetase alpha subunit</fullName>
        <shortName evidence="13">PheRS</shortName>
    </alternativeName>
</protein>
<feature type="binding site" evidence="13">
    <location>
        <position position="249"/>
    </location>
    <ligand>
        <name>Mg(2+)</name>
        <dbReference type="ChEBI" id="CHEBI:18420"/>
        <note>shared with beta subunit</note>
    </ligand>
</feature>
<evidence type="ECO:0000256" key="1">
    <source>
        <dbReference type="ARBA" id="ARBA00004496"/>
    </source>
</evidence>